<keyword evidence="2" id="KW-0472">Membrane</keyword>
<evidence type="ECO:0000313" key="4">
    <source>
        <dbReference type="EMBL" id="BFD46210.1"/>
    </source>
</evidence>
<feature type="transmembrane region" description="Helical" evidence="2">
    <location>
        <begin position="429"/>
        <end position="447"/>
    </location>
</feature>
<dbReference type="SUPFAM" id="SSF53850">
    <property type="entry name" value="Periplasmic binding protein-like II"/>
    <property type="match status" value="1"/>
</dbReference>
<feature type="transmembrane region" description="Helical" evidence="2">
    <location>
        <begin position="299"/>
        <end position="318"/>
    </location>
</feature>
<dbReference type="PANTHER" id="PTHR35936">
    <property type="entry name" value="MEMBRANE-BOUND LYTIC MUREIN TRANSGLYCOSYLASE F"/>
    <property type="match status" value="1"/>
</dbReference>
<dbReference type="EMBL" id="AP029170">
    <property type="protein sequence ID" value="BFD46210.1"/>
    <property type="molecule type" value="Genomic_DNA"/>
</dbReference>
<feature type="domain" description="Solute-binding protein family 3/N-terminal" evidence="3">
    <location>
        <begin position="63"/>
        <end position="286"/>
    </location>
</feature>
<organism evidence="4">
    <name type="scientific">Candidatus Tisiphia endosymbiont of Sergentomyia squamirostris</name>
    <dbReference type="NCBI Taxonomy" id="3113639"/>
    <lineage>
        <taxon>Bacteria</taxon>
        <taxon>Pseudomonadati</taxon>
        <taxon>Pseudomonadota</taxon>
        <taxon>Alphaproteobacteria</taxon>
        <taxon>Rickettsiales</taxon>
        <taxon>Rickettsiaceae</taxon>
        <taxon>Rickettsieae</taxon>
        <taxon>Candidatus Tisiphia</taxon>
    </lineage>
</organism>
<keyword evidence="2" id="KW-0812">Transmembrane</keyword>
<sequence>MQVLKSIIPIIIIVQNFFTFANPGDSSNQLSNIQDKYFTQCTEEMSDKDNLLVDWYPLEPYQFSHIAKNGHYCVTGLDIELINSISSKISIGVQYADSVWERAISNIGHGDSDMVAGATYTAERADFANFSLPYRFEEISLFTLRSAKKHLSFSNINEFLAQIRLLNFRLGIIKKAVYGDARTTDYLNQVSNNDIIIKYGSNLELFNGLLSNEIDGFLADRISGVALSLNYIKKDQIEEIPTGIKTPVHLMFSKKTVTPNIVARFNDSIKEFVDSDEYKKIVKSYIYHILLPKSIDSEWCYIIGVIGSIAFAISAITISSKTNATLFGTFVLAMLPSLLGCILLDIIIVHHGYNINLVLTPYYTFRVFITVLIGFFTVKLLAYYNKQLYEDSFIQKIWSNTLVICDSLGQASFMIIGVVTVIVQRIEPLEFWGPCFACLTSSAGIILRNLICKHDKNMEYIPREVNFEIFILWGGIFSILLDVYAYNPNYNTIKYSMITVIAGAFVSRFLVHYYNIPNLTFRSDNGSTTVES</sequence>
<feature type="transmembrane region" description="Helical" evidence="2">
    <location>
        <begin position="467"/>
        <end position="486"/>
    </location>
</feature>
<dbReference type="PANTHER" id="PTHR35936:SF19">
    <property type="entry name" value="AMINO-ACID-BINDING PROTEIN YXEM-RELATED"/>
    <property type="match status" value="1"/>
</dbReference>
<keyword evidence="1" id="KW-0732">Signal</keyword>
<name>A0AAT9G8T3_9RICK</name>
<proteinExistence type="predicted"/>
<dbReference type="InterPro" id="IPR001638">
    <property type="entry name" value="Solute-binding_3/MltF_N"/>
</dbReference>
<dbReference type="Gene3D" id="3.40.190.10">
    <property type="entry name" value="Periplasmic binding protein-like II"/>
    <property type="match status" value="2"/>
</dbReference>
<keyword evidence="2" id="KW-1133">Transmembrane helix</keyword>
<reference evidence="4" key="1">
    <citation type="submission" date="2024-01" db="EMBL/GenBank/DDBJ databases">
        <title>Sequencing the genomes of a sandfly, Sergentomyia squamirostris, and its two endosymbionts.</title>
        <authorList>
            <person name="Itokawa K."/>
            <person name="Sanjoba C."/>
        </authorList>
    </citation>
    <scope>NUCLEOTIDE SEQUENCE</scope>
    <source>
        <strain evidence="4">RiSSQ</strain>
    </source>
</reference>
<accession>A0AAT9G8T3</accession>
<dbReference type="AlphaFoldDB" id="A0AAT9G8T3"/>
<evidence type="ECO:0000256" key="2">
    <source>
        <dbReference type="SAM" id="Phobius"/>
    </source>
</evidence>
<feature type="transmembrane region" description="Helical" evidence="2">
    <location>
        <begin position="330"/>
        <end position="353"/>
    </location>
</feature>
<feature type="transmembrane region" description="Helical" evidence="2">
    <location>
        <begin position="397"/>
        <end position="423"/>
    </location>
</feature>
<dbReference type="Pfam" id="PF00497">
    <property type="entry name" value="SBP_bac_3"/>
    <property type="match status" value="1"/>
</dbReference>
<protein>
    <recommendedName>
        <fullName evidence="3">Solute-binding protein family 3/N-terminal domain-containing protein</fullName>
    </recommendedName>
</protein>
<gene>
    <name evidence="4" type="ORF">DMENIID0002_08560</name>
</gene>
<evidence type="ECO:0000256" key="1">
    <source>
        <dbReference type="ARBA" id="ARBA00022729"/>
    </source>
</evidence>
<feature type="transmembrane region" description="Helical" evidence="2">
    <location>
        <begin position="365"/>
        <end position="385"/>
    </location>
</feature>
<evidence type="ECO:0000259" key="3">
    <source>
        <dbReference type="Pfam" id="PF00497"/>
    </source>
</evidence>
<feature type="transmembrane region" description="Helical" evidence="2">
    <location>
        <begin position="492"/>
        <end position="511"/>
    </location>
</feature>